<name>A0A2V3IRI6_9FLOR</name>
<feature type="transmembrane region" description="Helical" evidence="1">
    <location>
        <begin position="440"/>
        <end position="461"/>
    </location>
</feature>
<feature type="transmembrane region" description="Helical" evidence="1">
    <location>
        <begin position="39"/>
        <end position="65"/>
    </location>
</feature>
<keyword evidence="3" id="KW-1185">Reference proteome</keyword>
<dbReference type="OrthoDB" id="19473at2759"/>
<dbReference type="PANTHER" id="PTHR16189">
    <property type="entry name" value="TRANSMEMBRANE PROTEIN 104-RELATED"/>
    <property type="match status" value="1"/>
</dbReference>
<accession>A0A2V3IRI6</accession>
<feature type="transmembrane region" description="Helical" evidence="1">
    <location>
        <begin position="94"/>
        <end position="116"/>
    </location>
</feature>
<feature type="transmembrane region" description="Helical" evidence="1">
    <location>
        <begin position="128"/>
        <end position="155"/>
    </location>
</feature>
<feature type="transmembrane region" description="Helical" evidence="1">
    <location>
        <begin position="371"/>
        <end position="390"/>
    </location>
</feature>
<organism evidence="2 3">
    <name type="scientific">Gracilariopsis chorda</name>
    <dbReference type="NCBI Taxonomy" id="448386"/>
    <lineage>
        <taxon>Eukaryota</taxon>
        <taxon>Rhodophyta</taxon>
        <taxon>Florideophyceae</taxon>
        <taxon>Rhodymeniophycidae</taxon>
        <taxon>Gracilariales</taxon>
        <taxon>Gracilariaceae</taxon>
        <taxon>Gracilariopsis</taxon>
    </lineage>
</organism>
<dbReference type="PANTHER" id="PTHR16189:SF6">
    <property type="entry name" value="AMINO ACID TRANSPORTER TRANSMEMBRANE DOMAIN-CONTAINING PROTEIN"/>
    <property type="match status" value="1"/>
</dbReference>
<gene>
    <name evidence="2" type="ORF">BWQ96_05500</name>
</gene>
<comment type="caution">
    <text evidence="2">The sequence shown here is derived from an EMBL/GenBank/DDBJ whole genome shotgun (WGS) entry which is preliminary data.</text>
</comment>
<dbReference type="EMBL" id="NBIV01000082">
    <property type="protein sequence ID" value="PXF44741.1"/>
    <property type="molecule type" value="Genomic_DNA"/>
</dbReference>
<evidence type="ECO:0000313" key="3">
    <source>
        <dbReference type="Proteomes" id="UP000247409"/>
    </source>
</evidence>
<feature type="transmembrane region" description="Helical" evidence="1">
    <location>
        <begin position="245"/>
        <end position="271"/>
    </location>
</feature>
<sequence length="469" mass="51096">MRPPFATLLQTFAVSVATVLGTGILGLPVALHASGLRPFLALFVFNLISQIGVIAATTEILHLAFRASAPHHYQPLDPHAQSHAPSLHSLASRFISVAFFRTVFSFLVLLHFLFILSTYALAGPQAYVALFPILATVPIQLIQTVFVLVSALLIISADTRLLPSVTLATIAKALLLTVLVSLTLARSLTIREPVHDDWRLPVLIDPLLMGTMALSGVVNLMPVTFHKSIDSLPPTDATVDRQFVAAYRNATVIGIIVCFLLNIAWAIAVLFSVPQSSSSSAVAHATRALVRAVKPCATLQEAYDQGQIATIPLVKVLQCRKDSLDSVISFIVNLFIVVSITVSFLVMSMGMKHYLDGQAREKAESPQDYDYARGFRYLVCFGIVLGTALANPHGLFRIMEGVTTLALNIEAGLFMLFMLYVARSDDGGEHSLLSPLAASFVYLFVGFYFLTVVCVDSFFYLPRTILRQS</sequence>
<evidence type="ECO:0000256" key="1">
    <source>
        <dbReference type="SAM" id="Phobius"/>
    </source>
</evidence>
<evidence type="ECO:0000313" key="2">
    <source>
        <dbReference type="EMBL" id="PXF44741.1"/>
    </source>
</evidence>
<feature type="transmembrane region" description="Helical" evidence="1">
    <location>
        <begin position="6"/>
        <end position="27"/>
    </location>
</feature>
<protein>
    <recommendedName>
        <fullName evidence="4">Amino acid transporter transmembrane domain-containing protein</fullName>
    </recommendedName>
</protein>
<reference evidence="2 3" key="1">
    <citation type="journal article" date="2018" name="Mol. Biol. Evol.">
        <title>Analysis of the draft genome of the red seaweed Gracilariopsis chorda provides insights into genome size evolution in Rhodophyta.</title>
        <authorList>
            <person name="Lee J."/>
            <person name="Yang E.C."/>
            <person name="Graf L."/>
            <person name="Yang J.H."/>
            <person name="Qiu H."/>
            <person name="Zel Zion U."/>
            <person name="Chan C.X."/>
            <person name="Stephens T.G."/>
            <person name="Weber A.P.M."/>
            <person name="Boo G.H."/>
            <person name="Boo S.M."/>
            <person name="Kim K.M."/>
            <person name="Shin Y."/>
            <person name="Jung M."/>
            <person name="Lee S.J."/>
            <person name="Yim H.S."/>
            <person name="Lee J.H."/>
            <person name="Bhattacharya D."/>
            <person name="Yoon H.S."/>
        </authorList>
    </citation>
    <scope>NUCLEOTIDE SEQUENCE [LARGE SCALE GENOMIC DNA]</scope>
    <source>
        <strain evidence="2 3">SKKU-2015</strain>
        <tissue evidence="2">Whole body</tissue>
    </source>
</reference>
<proteinExistence type="predicted"/>
<feature type="transmembrane region" description="Helical" evidence="1">
    <location>
        <begin position="330"/>
        <end position="351"/>
    </location>
</feature>
<feature type="transmembrane region" description="Helical" evidence="1">
    <location>
        <begin position="206"/>
        <end position="225"/>
    </location>
</feature>
<keyword evidence="1" id="KW-0472">Membrane</keyword>
<feature type="transmembrane region" description="Helical" evidence="1">
    <location>
        <begin position="402"/>
        <end position="420"/>
    </location>
</feature>
<keyword evidence="1" id="KW-1133">Transmembrane helix</keyword>
<evidence type="ECO:0008006" key="4">
    <source>
        <dbReference type="Google" id="ProtNLM"/>
    </source>
</evidence>
<dbReference type="AlphaFoldDB" id="A0A2V3IRI6"/>
<dbReference type="Proteomes" id="UP000247409">
    <property type="component" value="Unassembled WGS sequence"/>
</dbReference>
<keyword evidence="1" id="KW-0812">Transmembrane</keyword>
<feature type="transmembrane region" description="Helical" evidence="1">
    <location>
        <begin position="161"/>
        <end position="185"/>
    </location>
</feature>